<feature type="domain" description="Threonine/Serine exporter ThrE" evidence="9">
    <location>
        <begin position="765"/>
        <end position="891"/>
    </location>
</feature>
<evidence type="ECO:0000259" key="9">
    <source>
        <dbReference type="Pfam" id="PF12821"/>
    </source>
</evidence>
<evidence type="ECO:0000259" key="8">
    <source>
        <dbReference type="Pfam" id="PF06738"/>
    </source>
</evidence>
<evidence type="ECO:0000256" key="4">
    <source>
        <dbReference type="ARBA" id="ARBA00023136"/>
    </source>
</evidence>
<feature type="region of interest" description="Disordered" evidence="6">
    <location>
        <begin position="420"/>
        <end position="461"/>
    </location>
</feature>
<feature type="transmembrane region" description="Helical" evidence="7">
    <location>
        <begin position="698"/>
        <end position="716"/>
    </location>
</feature>
<feature type="transmembrane region" description="Helical" evidence="7">
    <location>
        <begin position="874"/>
        <end position="894"/>
    </location>
</feature>
<gene>
    <name evidence="10" type="ORF">BT62DRAFT_944414</name>
</gene>
<feature type="transmembrane region" description="Helical" evidence="7">
    <location>
        <begin position="753"/>
        <end position="772"/>
    </location>
</feature>
<feature type="region of interest" description="Disordered" evidence="6">
    <location>
        <begin position="234"/>
        <end position="259"/>
    </location>
</feature>
<feature type="compositionally biased region" description="Low complexity" evidence="6">
    <location>
        <begin position="239"/>
        <end position="258"/>
    </location>
</feature>
<dbReference type="Pfam" id="PF12821">
    <property type="entry name" value="ThrE_2"/>
    <property type="match status" value="1"/>
</dbReference>
<evidence type="ECO:0000256" key="6">
    <source>
        <dbReference type="SAM" id="MobiDB-lite"/>
    </source>
</evidence>
<feature type="region of interest" description="Disordered" evidence="6">
    <location>
        <begin position="1"/>
        <end position="27"/>
    </location>
</feature>
<keyword evidence="2 7" id="KW-0812">Transmembrane</keyword>
<name>A0A9P8AVR2_9AGAR</name>
<dbReference type="RefSeq" id="XP_043043339.1">
    <property type="nucleotide sequence ID" value="XM_043187912.1"/>
</dbReference>
<accession>A0A9P8AVR2</accession>
<feature type="compositionally biased region" description="Basic and acidic residues" evidence="6">
    <location>
        <begin position="1"/>
        <end position="12"/>
    </location>
</feature>
<sequence>MANKDKGVKDYSRGSVGPSGQKTPRKVQWVDHREAHALDEHALNPDAFEHLTHALEQHRSESRVEDRPPPVPRIHYFPPRPQYLPPVDTGLTPYQREGAHTTNLSTTTTPSDTSPTAAKPNYHEVPGTFIDKDESSGLPGPVDNDYREATNIVRAHTRPRGRGRNLFLNLKSQQKSKSRERNTERKDPDAERDAAPKNPRLTGAGGGVLSALLTLYNQSEGFLSGAATPISELPERPWSSGAAQPSSDSSISLSSKPSSPKEKEFLLKRAASLSSLASYSFGKPKQRTGGGVLGSLIASTGNITGPAAPTSSQIQPDVKRPGYHLSRYSLESRFPIVKHHHDKDKDAQRRSIEMIPIRPKSDSFEHVASFAPSFPNSPSNETLTTLTELQHHDKTHEKMPSTSSLRNRWSGILRDFPYTSPVRSLGRTPAQTPLTTPTTEGEDDYFSTGDRDKEKRRRKRKAREIYITRHVAEIIQRQEFILKLARAMMMFAAPTHRLQSQIQATGRVLDLEVSCMYLPDVMLINFDDSSTGTSSIKFIKQGSGLDLGKLRDAYELYWKVIHDDLAVSDASGQLTNLMRKKQIYSWWQLMCFGGICSSSISIVSFGGSFIDAVAVTPLGMLLVGIQLLSVRNELYSNVFEITVSMLFSFIAAGMAASGKLCYSAIASGSVVLILPGFIVLCGSLELMTRNLVSGAVRMFYAVIYSLFLGFGLSIGAEAYEKITSHSVVGVTDYTCALTHDPEGGWWQRTPSGYWYFLIVPMFAWGLCLRNFMPWNQREMFLSVAIASVGWVTNHFTSTKFVNQSDISAAVGAFAVGFVANLYGRFFSGNAFVIMIAGILFQVPSGFANGGLLVFVSEQSTGSSSSYISGFKTALQLVSVAIGLTVGLGLALFVVHPIQSRRRGGAVFSL</sequence>
<evidence type="ECO:0000256" key="1">
    <source>
        <dbReference type="ARBA" id="ARBA00004141"/>
    </source>
</evidence>
<dbReference type="GeneID" id="66110209"/>
<evidence type="ECO:0000313" key="10">
    <source>
        <dbReference type="EMBL" id="KAG7449839.1"/>
    </source>
</evidence>
<protein>
    <recommendedName>
        <fullName evidence="12">DUF1212-domain-containing protein</fullName>
    </recommendedName>
</protein>
<dbReference type="Proteomes" id="UP000812287">
    <property type="component" value="Unassembled WGS sequence"/>
</dbReference>
<evidence type="ECO:0000256" key="3">
    <source>
        <dbReference type="ARBA" id="ARBA00022989"/>
    </source>
</evidence>
<dbReference type="InterPro" id="IPR024528">
    <property type="entry name" value="ThrE_2"/>
</dbReference>
<dbReference type="PANTHER" id="PTHR31082:SF4">
    <property type="entry name" value="PHEROMONE-REGULATED MEMBRANE PROTEIN 10"/>
    <property type="match status" value="1"/>
</dbReference>
<feature type="transmembrane region" description="Helical" evidence="7">
    <location>
        <begin position="830"/>
        <end position="854"/>
    </location>
</feature>
<evidence type="ECO:0000313" key="11">
    <source>
        <dbReference type="Proteomes" id="UP000812287"/>
    </source>
</evidence>
<dbReference type="AlphaFoldDB" id="A0A9P8AVR2"/>
<dbReference type="Pfam" id="PF06738">
    <property type="entry name" value="ThrE"/>
    <property type="match status" value="1"/>
</dbReference>
<comment type="similarity">
    <text evidence="5">Belongs to the ThrE exporter (TC 2.A.79) family.</text>
</comment>
<keyword evidence="4 7" id="KW-0472">Membrane</keyword>
<comment type="caution">
    <text evidence="10">The sequence shown here is derived from an EMBL/GenBank/DDBJ whole genome shotgun (WGS) entry which is preliminary data.</text>
</comment>
<feature type="transmembrane region" description="Helical" evidence="7">
    <location>
        <begin position="662"/>
        <end position="686"/>
    </location>
</feature>
<dbReference type="GO" id="GO:0022857">
    <property type="term" value="F:transmembrane transporter activity"/>
    <property type="evidence" value="ECO:0007669"/>
    <property type="project" value="InterPro"/>
</dbReference>
<proteinExistence type="inferred from homology"/>
<evidence type="ECO:0008006" key="12">
    <source>
        <dbReference type="Google" id="ProtNLM"/>
    </source>
</evidence>
<reference evidence="10" key="1">
    <citation type="submission" date="2020-11" db="EMBL/GenBank/DDBJ databases">
        <title>Adaptations for nitrogen fixation in a non-lichenized fungal sporocarp promotes dispersal by wood-feeding termites.</title>
        <authorList>
            <consortium name="DOE Joint Genome Institute"/>
            <person name="Koch R.A."/>
            <person name="Yoon G."/>
            <person name="Arayal U."/>
            <person name="Lail K."/>
            <person name="Amirebrahimi M."/>
            <person name="Labutti K."/>
            <person name="Lipzen A."/>
            <person name="Riley R."/>
            <person name="Barry K."/>
            <person name="Henrissat B."/>
            <person name="Grigoriev I.V."/>
            <person name="Herr J.R."/>
            <person name="Aime M.C."/>
        </authorList>
    </citation>
    <scope>NUCLEOTIDE SEQUENCE</scope>
    <source>
        <strain evidence="10">MCA 3950</strain>
    </source>
</reference>
<dbReference type="OrthoDB" id="413008at2759"/>
<dbReference type="InterPro" id="IPR010619">
    <property type="entry name" value="ThrE-like_N"/>
</dbReference>
<feature type="transmembrane region" description="Helical" evidence="7">
    <location>
        <begin position="612"/>
        <end position="630"/>
    </location>
</feature>
<feature type="transmembrane region" description="Helical" evidence="7">
    <location>
        <begin position="586"/>
        <end position="606"/>
    </location>
</feature>
<dbReference type="EMBL" id="MU250527">
    <property type="protein sequence ID" value="KAG7449839.1"/>
    <property type="molecule type" value="Genomic_DNA"/>
</dbReference>
<feature type="compositionally biased region" description="Low complexity" evidence="6">
    <location>
        <begin position="100"/>
        <end position="120"/>
    </location>
</feature>
<keyword evidence="11" id="KW-1185">Reference proteome</keyword>
<feature type="compositionally biased region" description="Basic and acidic residues" evidence="6">
    <location>
        <begin position="177"/>
        <end position="195"/>
    </location>
</feature>
<feature type="transmembrane region" description="Helical" evidence="7">
    <location>
        <begin position="806"/>
        <end position="823"/>
    </location>
</feature>
<feature type="transmembrane region" description="Helical" evidence="7">
    <location>
        <begin position="637"/>
        <end position="656"/>
    </location>
</feature>
<organism evidence="10 11">
    <name type="scientific">Guyanagaster necrorhizus</name>
    <dbReference type="NCBI Taxonomy" id="856835"/>
    <lineage>
        <taxon>Eukaryota</taxon>
        <taxon>Fungi</taxon>
        <taxon>Dikarya</taxon>
        <taxon>Basidiomycota</taxon>
        <taxon>Agaricomycotina</taxon>
        <taxon>Agaricomycetes</taxon>
        <taxon>Agaricomycetidae</taxon>
        <taxon>Agaricales</taxon>
        <taxon>Marasmiineae</taxon>
        <taxon>Physalacriaceae</taxon>
        <taxon>Guyanagaster</taxon>
    </lineage>
</organism>
<dbReference type="GO" id="GO:0016020">
    <property type="term" value="C:membrane"/>
    <property type="evidence" value="ECO:0007669"/>
    <property type="project" value="UniProtKB-SubCell"/>
</dbReference>
<feature type="compositionally biased region" description="Low complexity" evidence="6">
    <location>
        <begin position="428"/>
        <end position="439"/>
    </location>
</feature>
<evidence type="ECO:0000256" key="5">
    <source>
        <dbReference type="ARBA" id="ARBA00034125"/>
    </source>
</evidence>
<comment type="subcellular location">
    <subcellularLocation>
        <location evidence="1">Membrane</location>
        <topology evidence="1">Multi-pass membrane protein</topology>
    </subcellularLocation>
</comment>
<feature type="transmembrane region" description="Helical" evidence="7">
    <location>
        <begin position="779"/>
        <end position="800"/>
    </location>
</feature>
<evidence type="ECO:0000256" key="7">
    <source>
        <dbReference type="SAM" id="Phobius"/>
    </source>
</evidence>
<keyword evidence="3 7" id="KW-1133">Transmembrane helix</keyword>
<dbReference type="PANTHER" id="PTHR31082">
    <property type="entry name" value="PHEROMONE-REGULATED MEMBRANE PROTEIN 10"/>
    <property type="match status" value="1"/>
</dbReference>
<dbReference type="InterPro" id="IPR051361">
    <property type="entry name" value="ThrE/Ser_Exporter"/>
</dbReference>
<feature type="domain" description="Threonine/serine exporter-like N-terminal" evidence="8">
    <location>
        <begin position="479"/>
        <end position="716"/>
    </location>
</feature>
<feature type="region of interest" description="Disordered" evidence="6">
    <location>
        <begin position="100"/>
        <end position="204"/>
    </location>
</feature>
<evidence type="ECO:0000256" key="2">
    <source>
        <dbReference type="ARBA" id="ARBA00022692"/>
    </source>
</evidence>